<accession>A0A5B7CRS9</accession>
<gene>
    <name evidence="1" type="ORF">E2C01_004036</name>
</gene>
<sequence>MLLTREAHFRTRVTISVALENTRGERAVVFELGSMEVTRLMATVFTILISHINF</sequence>
<keyword evidence="2" id="KW-1185">Reference proteome</keyword>
<reference evidence="1 2" key="1">
    <citation type="submission" date="2019-05" db="EMBL/GenBank/DDBJ databases">
        <title>Another draft genome of Portunus trituberculatus and its Hox gene families provides insights of decapod evolution.</title>
        <authorList>
            <person name="Jeong J.-H."/>
            <person name="Song I."/>
            <person name="Kim S."/>
            <person name="Choi T."/>
            <person name="Kim D."/>
            <person name="Ryu S."/>
            <person name="Kim W."/>
        </authorList>
    </citation>
    <scope>NUCLEOTIDE SEQUENCE [LARGE SCALE GENOMIC DNA]</scope>
    <source>
        <tissue evidence="1">Muscle</tissue>
    </source>
</reference>
<name>A0A5B7CRS9_PORTR</name>
<proteinExistence type="predicted"/>
<comment type="caution">
    <text evidence="1">The sequence shown here is derived from an EMBL/GenBank/DDBJ whole genome shotgun (WGS) entry which is preliminary data.</text>
</comment>
<organism evidence="1 2">
    <name type="scientific">Portunus trituberculatus</name>
    <name type="common">Swimming crab</name>
    <name type="synonym">Neptunus trituberculatus</name>
    <dbReference type="NCBI Taxonomy" id="210409"/>
    <lineage>
        <taxon>Eukaryota</taxon>
        <taxon>Metazoa</taxon>
        <taxon>Ecdysozoa</taxon>
        <taxon>Arthropoda</taxon>
        <taxon>Crustacea</taxon>
        <taxon>Multicrustacea</taxon>
        <taxon>Malacostraca</taxon>
        <taxon>Eumalacostraca</taxon>
        <taxon>Eucarida</taxon>
        <taxon>Decapoda</taxon>
        <taxon>Pleocyemata</taxon>
        <taxon>Brachyura</taxon>
        <taxon>Eubrachyura</taxon>
        <taxon>Portunoidea</taxon>
        <taxon>Portunidae</taxon>
        <taxon>Portuninae</taxon>
        <taxon>Portunus</taxon>
    </lineage>
</organism>
<protein>
    <submittedName>
        <fullName evidence="1">Uncharacterized protein</fullName>
    </submittedName>
</protein>
<dbReference type="Proteomes" id="UP000324222">
    <property type="component" value="Unassembled WGS sequence"/>
</dbReference>
<dbReference type="EMBL" id="VSRR010000160">
    <property type="protein sequence ID" value="MPC11374.1"/>
    <property type="molecule type" value="Genomic_DNA"/>
</dbReference>
<evidence type="ECO:0000313" key="2">
    <source>
        <dbReference type="Proteomes" id="UP000324222"/>
    </source>
</evidence>
<dbReference type="AlphaFoldDB" id="A0A5B7CRS9"/>
<evidence type="ECO:0000313" key="1">
    <source>
        <dbReference type="EMBL" id="MPC11374.1"/>
    </source>
</evidence>